<dbReference type="GO" id="GO:0016811">
    <property type="term" value="F:hydrolase activity, acting on carbon-nitrogen (but not peptide) bonds, in linear amides"/>
    <property type="evidence" value="ECO:0007669"/>
    <property type="project" value="TreeGrafter"/>
</dbReference>
<evidence type="ECO:0000313" key="1">
    <source>
        <dbReference type="EMBL" id="BAY16235.1"/>
    </source>
</evidence>
<dbReference type="PANTHER" id="PTHR12993">
    <property type="entry name" value="N-ACETYLGLUCOSAMINYL-PHOSPHATIDYLINOSITOL DE-N-ACETYLASE-RELATED"/>
    <property type="match status" value="1"/>
</dbReference>
<dbReference type="EMBL" id="AP018174">
    <property type="protein sequence ID" value="BAY16235.1"/>
    <property type="molecule type" value="Genomic_DNA"/>
</dbReference>
<dbReference type="InterPro" id="IPR024078">
    <property type="entry name" value="LmbE-like_dom_sf"/>
</dbReference>
<dbReference type="OrthoDB" id="9790023at2"/>
<dbReference type="Pfam" id="PF02585">
    <property type="entry name" value="PIG-L"/>
    <property type="match status" value="1"/>
</dbReference>
<gene>
    <name evidence="1" type="ORF">NIES21_20580</name>
</gene>
<dbReference type="InterPro" id="IPR003737">
    <property type="entry name" value="GlcNAc_PI_deacetylase-related"/>
</dbReference>
<organism evidence="1 2">
    <name type="scientific">Anabaenopsis circularis NIES-21</name>
    <dbReference type="NCBI Taxonomy" id="1085406"/>
    <lineage>
        <taxon>Bacteria</taxon>
        <taxon>Bacillati</taxon>
        <taxon>Cyanobacteriota</taxon>
        <taxon>Cyanophyceae</taxon>
        <taxon>Nostocales</taxon>
        <taxon>Nodulariaceae</taxon>
        <taxon>Anabaenopsis</taxon>
    </lineage>
</organism>
<proteinExistence type="predicted"/>
<evidence type="ECO:0000313" key="2">
    <source>
        <dbReference type="Proteomes" id="UP000218287"/>
    </source>
</evidence>
<dbReference type="PANTHER" id="PTHR12993:SF29">
    <property type="entry name" value="BLR3841 PROTEIN"/>
    <property type="match status" value="1"/>
</dbReference>
<accession>A0A1Z4GFF2</accession>
<dbReference type="SUPFAM" id="SSF102588">
    <property type="entry name" value="LmbE-like"/>
    <property type="match status" value="1"/>
</dbReference>
<dbReference type="AlphaFoldDB" id="A0A1Z4GFF2"/>
<protein>
    <submittedName>
        <fullName evidence="1">LmbE-like protein</fullName>
    </submittedName>
</protein>
<dbReference type="Gene3D" id="3.40.50.10320">
    <property type="entry name" value="LmbE-like"/>
    <property type="match status" value="1"/>
</dbReference>
<sequence length="261" mass="29731">MKIKTYLQQLQKLIPGVWLERMQYIHSSLLIRWILLQGSQQLTFNQKSAMVFSPHQDDETFGCGGMIARKCEQGIPVIVVFITNGQGSGNIDTESRKKIIQTRRQEAIKALNVLGVETSAIHFLDQVDGGLQELNLAEKQEAIAQISELLQHHQPEEVYVPHRKDCHRDHEATFHLVKAAIQQANIKVDLLQYPIWLFWRSPLFIMLKLSDIAAAYSFSITSVQQKKNQAIAAYTSQLASLPHGFVNRFLGAYEIFFKVES</sequence>
<reference evidence="1 2" key="1">
    <citation type="submission" date="2017-06" db="EMBL/GenBank/DDBJ databases">
        <title>Genome sequencing of cyanobaciteial culture collection at National Institute for Environmental Studies (NIES).</title>
        <authorList>
            <person name="Hirose Y."/>
            <person name="Shimura Y."/>
            <person name="Fujisawa T."/>
            <person name="Nakamura Y."/>
            <person name="Kawachi M."/>
        </authorList>
    </citation>
    <scope>NUCLEOTIDE SEQUENCE [LARGE SCALE GENOMIC DNA]</scope>
    <source>
        <strain evidence="1 2">NIES-21</strain>
    </source>
</reference>
<name>A0A1Z4GFF2_9CYAN</name>
<dbReference type="Proteomes" id="UP000218287">
    <property type="component" value="Chromosome"/>
</dbReference>
<keyword evidence="2" id="KW-1185">Reference proteome</keyword>